<proteinExistence type="predicted"/>
<keyword evidence="3" id="KW-1185">Reference proteome</keyword>
<sequence length="152" mass="16101">MTEHHDLEEIRNLPSAELIELLPAVEPGKLAALREAEAADAKPRQAVIDAIDKAIDALPKTGARTETEAAAAQKAQTPAQRKAAEKAAAAAKASDKLRSPAQQPAADSQPATAAATDATPAWQAADYDGPITIPQAEWRRHHIKPAQAVREK</sequence>
<gene>
    <name evidence="2" type="ORF">J2W68_002077</name>
</gene>
<organism evidence="2 3">
    <name type="scientific">Luteimonas terrae</name>
    <dbReference type="NCBI Taxonomy" id="1530191"/>
    <lineage>
        <taxon>Bacteria</taxon>
        <taxon>Pseudomonadati</taxon>
        <taxon>Pseudomonadota</taxon>
        <taxon>Gammaproteobacteria</taxon>
        <taxon>Lysobacterales</taxon>
        <taxon>Lysobacteraceae</taxon>
        <taxon>Luteimonas</taxon>
    </lineage>
</organism>
<evidence type="ECO:0000313" key="2">
    <source>
        <dbReference type="EMBL" id="MDR7193343.1"/>
    </source>
</evidence>
<dbReference type="RefSeq" id="WP_310235428.1">
    <property type="nucleotide sequence ID" value="NZ_JAVDWO010000007.1"/>
</dbReference>
<reference evidence="2 3" key="1">
    <citation type="submission" date="2023-07" db="EMBL/GenBank/DDBJ databases">
        <title>Sorghum-associated microbial communities from plants grown in Nebraska, USA.</title>
        <authorList>
            <person name="Schachtman D."/>
        </authorList>
    </citation>
    <scope>NUCLEOTIDE SEQUENCE [LARGE SCALE GENOMIC DNA]</scope>
    <source>
        <strain evidence="2 3">4099</strain>
    </source>
</reference>
<name>A0ABU1XXA6_9GAMM</name>
<accession>A0ABU1XXA6</accession>
<protein>
    <submittedName>
        <fullName evidence="2">Uncharacterized protein</fullName>
    </submittedName>
</protein>
<dbReference type="EMBL" id="JAVDWO010000007">
    <property type="protein sequence ID" value="MDR7193343.1"/>
    <property type="molecule type" value="Genomic_DNA"/>
</dbReference>
<dbReference type="Proteomes" id="UP001256588">
    <property type="component" value="Unassembled WGS sequence"/>
</dbReference>
<comment type="caution">
    <text evidence="2">The sequence shown here is derived from an EMBL/GenBank/DDBJ whole genome shotgun (WGS) entry which is preliminary data.</text>
</comment>
<evidence type="ECO:0000313" key="3">
    <source>
        <dbReference type="Proteomes" id="UP001256588"/>
    </source>
</evidence>
<feature type="compositionally biased region" description="Low complexity" evidence="1">
    <location>
        <begin position="68"/>
        <end position="92"/>
    </location>
</feature>
<evidence type="ECO:0000256" key="1">
    <source>
        <dbReference type="SAM" id="MobiDB-lite"/>
    </source>
</evidence>
<feature type="region of interest" description="Disordered" evidence="1">
    <location>
        <begin position="65"/>
        <end position="128"/>
    </location>
</feature>
<feature type="compositionally biased region" description="Low complexity" evidence="1">
    <location>
        <begin position="100"/>
        <end position="126"/>
    </location>
</feature>